<evidence type="ECO:0000313" key="8">
    <source>
        <dbReference type="EMBL" id="OGC03109.1"/>
    </source>
</evidence>
<dbReference type="HAMAP" id="MF_00080">
    <property type="entry name" value="IF_3"/>
    <property type="match status" value="1"/>
</dbReference>
<evidence type="ECO:0000259" key="6">
    <source>
        <dbReference type="Pfam" id="PF00707"/>
    </source>
</evidence>
<dbReference type="InterPro" id="IPR019814">
    <property type="entry name" value="Translation_initiation_fac_3_N"/>
</dbReference>
<dbReference type="GO" id="GO:0005829">
    <property type="term" value="C:cytosol"/>
    <property type="evidence" value="ECO:0007669"/>
    <property type="project" value="TreeGrafter"/>
</dbReference>
<evidence type="ECO:0000256" key="4">
    <source>
        <dbReference type="HAMAP-Rule" id="MF_00080"/>
    </source>
</evidence>
<dbReference type="InterPro" id="IPR019815">
    <property type="entry name" value="Translation_initiation_fac_3_C"/>
</dbReference>
<organism evidence="8 9">
    <name type="scientific">candidate division WOR-1 bacterium RIFCSPLOWO2_02_FULL_46_20</name>
    <dbReference type="NCBI Taxonomy" id="1802567"/>
    <lineage>
        <taxon>Bacteria</taxon>
        <taxon>Bacillati</taxon>
        <taxon>Saganbacteria</taxon>
    </lineage>
</organism>
<dbReference type="GO" id="GO:0043022">
    <property type="term" value="F:ribosome binding"/>
    <property type="evidence" value="ECO:0007669"/>
    <property type="project" value="TreeGrafter"/>
</dbReference>
<evidence type="ECO:0000256" key="2">
    <source>
        <dbReference type="ARBA" id="ARBA00022540"/>
    </source>
</evidence>
<feature type="domain" description="Translation initiation factor 3 N-terminal" evidence="7">
    <location>
        <begin position="6"/>
        <end position="74"/>
    </location>
</feature>
<evidence type="ECO:0000256" key="3">
    <source>
        <dbReference type="ARBA" id="ARBA00022917"/>
    </source>
</evidence>
<comment type="subunit">
    <text evidence="4">Monomer.</text>
</comment>
<evidence type="ECO:0000313" key="9">
    <source>
        <dbReference type="Proteomes" id="UP000176938"/>
    </source>
</evidence>
<sequence length="167" mass="18916">MKHYIINERIRGTEVRVIDEEGKQLGIVQTVDAVRLANERGLDLVLVSPAATPPVCRIADIGKLKYEESKKEKVARKGQKGGDIKELKLSPKIAQHDFEVRVKKAREFLEKRDKVKISMFFRGRWMAHVDLGMQTINKMIEAVAELGKPEGAPKRFGKNFIVIIAPK</sequence>
<dbReference type="SUPFAM" id="SSF55200">
    <property type="entry name" value="Translation initiation factor IF3, C-terminal domain"/>
    <property type="match status" value="1"/>
</dbReference>
<evidence type="ECO:0000256" key="1">
    <source>
        <dbReference type="ARBA" id="ARBA00005439"/>
    </source>
</evidence>
<dbReference type="GO" id="GO:0032790">
    <property type="term" value="P:ribosome disassembly"/>
    <property type="evidence" value="ECO:0007669"/>
    <property type="project" value="TreeGrafter"/>
</dbReference>
<dbReference type="Pfam" id="PF05198">
    <property type="entry name" value="IF3_N"/>
    <property type="match status" value="1"/>
</dbReference>
<dbReference type="InterPro" id="IPR036788">
    <property type="entry name" value="T_IF-3_C_sf"/>
</dbReference>
<proteinExistence type="inferred from homology"/>
<dbReference type="AlphaFoldDB" id="A0A1F4R4L6"/>
<dbReference type="PANTHER" id="PTHR10938">
    <property type="entry name" value="TRANSLATION INITIATION FACTOR IF-3"/>
    <property type="match status" value="1"/>
</dbReference>
<dbReference type="InterPro" id="IPR036787">
    <property type="entry name" value="T_IF-3_N_sf"/>
</dbReference>
<comment type="caution">
    <text evidence="8">The sequence shown here is derived from an EMBL/GenBank/DDBJ whole genome shotgun (WGS) entry which is preliminary data.</text>
</comment>
<dbReference type="GO" id="GO:0016020">
    <property type="term" value="C:membrane"/>
    <property type="evidence" value="ECO:0007669"/>
    <property type="project" value="TreeGrafter"/>
</dbReference>
<dbReference type="GO" id="GO:0003743">
    <property type="term" value="F:translation initiation factor activity"/>
    <property type="evidence" value="ECO:0007669"/>
    <property type="project" value="UniProtKB-UniRule"/>
</dbReference>
<keyword evidence="3 4" id="KW-0648">Protein biosynthesis</keyword>
<gene>
    <name evidence="4" type="primary">infC</name>
    <name evidence="8" type="ORF">A3H38_03595</name>
</gene>
<dbReference type="NCBIfam" id="TIGR00168">
    <property type="entry name" value="infC"/>
    <property type="match status" value="1"/>
</dbReference>
<keyword evidence="2 4" id="KW-0396">Initiation factor</keyword>
<keyword evidence="4" id="KW-0963">Cytoplasm</keyword>
<evidence type="ECO:0000259" key="7">
    <source>
        <dbReference type="Pfam" id="PF05198"/>
    </source>
</evidence>
<dbReference type="PANTHER" id="PTHR10938:SF0">
    <property type="entry name" value="TRANSLATION INITIATION FACTOR IF-3, MITOCHONDRIAL"/>
    <property type="match status" value="1"/>
</dbReference>
<evidence type="ECO:0000256" key="5">
    <source>
        <dbReference type="NCBIfam" id="TIGR00168"/>
    </source>
</evidence>
<dbReference type="EMBL" id="METP01000060">
    <property type="protein sequence ID" value="OGC03109.1"/>
    <property type="molecule type" value="Genomic_DNA"/>
</dbReference>
<name>A0A1F4R4L6_UNCSA</name>
<protein>
    <recommendedName>
        <fullName evidence="4 5">Translation initiation factor IF-3</fullName>
    </recommendedName>
</protein>
<dbReference type="Pfam" id="PF00707">
    <property type="entry name" value="IF3_C"/>
    <property type="match status" value="1"/>
</dbReference>
<dbReference type="Gene3D" id="3.30.110.10">
    <property type="entry name" value="Translation initiation factor 3 (IF-3), C-terminal domain"/>
    <property type="match status" value="1"/>
</dbReference>
<reference evidence="8 9" key="1">
    <citation type="journal article" date="2016" name="Nat. Commun.">
        <title>Thousands of microbial genomes shed light on interconnected biogeochemical processes in an aquifer system.</title>
        <authorList>
            <person name="Anantharaman K."/>
            <person name="Brown C.T."/>
            <person name="Hug L.A."/>
            <person name="Sharon I."/>
            <person name="Castelle C.J."/>
            <person name="Probst A.J."/>
            <person name="Thomas B.C."/>
            <person name="Singh A."/>
            <person name="Wilkins M.J."/>
            <person name="Karaoz U."/>
            <person name="Brodie E.L."/>
            <person name="Williams K.H."/>
            <person name="Hubbard S.S."/>
            <person name="Banfield J.F."/>
        </authorList>
    </citation>
    <scope>NUCLEOTIDE SEQUENCE [LARGE SCALE GENOMIC DNA]</scope>
</reference>
<comment type="function">
    <text evidence="4">IF-3 binds to the 30S ribosomal subunit and shifts the equilibrium between 70S ribosomes and their 50S and 30S subunits in favor of the free subunits, thus enhancing the availability of 30S subunits on which protein synthesis initiation begins.</text>
</comment>
<dbReference type="InterPro" id="IPR001288">
    <property type="entry name" value="Translation_initiation_fac_3"/>
</dbReference>
<accession>A0A1F4R4L6</accession>
<dbReference type="FunFam" id="3.10.20.80:FF:000001">
    <property type="entry name" value="Translation initiation factor IF-3"/>
    <property type="match status" value="1"/>
</dbReference>
<comment type="similarity">
    <text evidence="1 4">Belongs to the IF-3 family.</text>
</comment>
<dbReference type="SUPFAM" id="SSF54364">
    <property type="entry name" value="Translation initiation factor IF3, N-terminal domain"/>
    <property type="match status" value="1"/>
</dbReference>
<feature type="domain" description="Translation initiation factor 3 C-terminal" evidence="6">
    <location>
        <begin position="83"/>
        <end position="167"/>
    </location>
</feature>
<dbReference type="Proteomes" id="UP000176938">
    <property type="component" value="Unassembled WGS sequence"/>
</dbReference>
<dbReference type="Gene3D" id="3.10.20.80">
    <property type="entry name" value="Translation initiation factor 3 (IF-3), N-terminal domain"/>
    <property type="match status" value="1"/>
</dbReference>
<comment type="subcellular location">
    <subcellularLocation>
        <location evidence="4">Cytoplasm</location>
    </subcellularLocation>
</comment>